<keyword evidence="5 6" id="KW-0472">Membrane</keyword>
<dbReference type="InterPro" id="IPR051817">
    <property type="entry name" value="FDH_cytochrome_b556_subunit"/>
</dbReference>
<comment type="subcellular location">
    <subcellularLocation>
        <location evidence="1">Cell membrane</location>
        <topology evidence="1">Multi-pass membrane protein</topology>
    </subcellularLocation>
</comment>
<dbReference type="RefSeq" id="WP_304123280.1">
    <property type="nucleotide sequence ID" value="NZ_DYZA01000207.1"/>
</dbReference>
<accession>A0A921DRT8</accession>
<dbReference type="PANTHER" id="PTHR30074:SF6">
    <property type="entry name" value="FORMATE DEHYDROGENASE GAMMA SUBUNIT"/>
    <property type="match status" value="1"/>
</dbReference>
<dbReference type="AlphaFoldDB" id="A0A921DRT8"/>
<gene>
    <name evidence="8" type="ORF">K8W16_10200</name>
</gene>
<comment type="caution">
    <text evidence="8">The sequence shown here is derived from an EMBL/GenBank/DDBJ whole genome shotgun (WGS) entry which is preliminary data.</text>
</comment>
<organism evidence="8 9">
    <name type="scientific">Mailhella massiliensis</name>
    <dbReference type="NCBI Taxonomy" id="1903261"/>
    <lineage>
        <taxon>Bacteria</taxon>
        <taxon>Pseudomonadati</taxon>
        <taxon>Thermodesulfobacteriota</taxon>
        <taxon>Desulfovibrionia</taxon>
        <taxon>Desulfovibrionales</taxon>
        <taxon>Desulfovibrionaceae</taxon>
        <taxon>Mailhella</taxon>
    </lineage>
</organism>
<dbReference type="GO" id="GO:0022904">
    <property type="term" value="P:respiratory electron transport chain"/>
    <property type="evidence" value="ECO:0007669"/>
    <property type="project" value="InterPro"/>
</dbReference>
<dbReference type="GO" id="GO:0009061">
    <property type="term" value="P:anaerobic respiration"/>
    <property type="evidence" value="ECO:0007669"/>
    <property type="project" value="TreeGrafter"/>
</dbReference>
<dbReference type="Gene3D" id="1.20.950.20">
    <property type="entry name" value="Transmembrane di-heme cytochromes, Chain C"/>
    <property type="match status" value="1"/>
</dbReference>
<evidence type="ECO:0000313" key="9">
    <source>
        <dbReference type="Proteomes" id="UP000698963"/>
    </source>
</evidence>
<evidence type="ECO:0000256" key="6">
    <source>
        <dbReference type="SAM" id="Phobius"/>
    </source>
</evidence>
<sequence length="236" mass="26675">MIRRHSRSAIFMHWFNAVCWIFLLFSGFALLAGEMQPVGEWWINLWQGIFGDRGLLVAHLAVGSLWVVVYALYIVIFCRKEVLPFLREVTTFHIKSDIEWCMKKGLWLVLGPKKTMKLGIDPALPPQGFYNAGQRMVAVMAVLASIGLAVTGIIMGFFSGNVEYALSETVLQWSIFLHFCCAAVMAILLPVHIYMAALAPGEGPALRSMFTGFVPRHHIEHHNPLWYEALKKEGRL</sequence>
<dbReference type="EMBL" id="DYZA01000207">
    <property type="protein sequence ID" value="HJD98000.1"/>
    <property type="molecule type" value="Genomic_DNA"/>
</dbReference>
<evidence type="ECO:0000259" key="7">
    <source>
        <dbReference type="Pfam" id="PF01292"/>
    </source>
</evidence>
<dbReference type="GO" id="GO:0015944">
    <property type="term" value="P:formate oxidation"/>
    <property type="evidence" value="ECO:0007669"/>
    <property type="project" value="TreeGrafter"/>
</dbReference>
<name>A0A921DRT8_9BACT</name>
<feature type="domain" description="Cytochrome b561 bacterial/Ni-hydrogenase" evidence="7">
    <location>
        <begin position="4"/>
        <end position="212"/>
    </location>
</feature>
<dbReference type="PANTHER" id="PTHR30074">
    <property type="entry name" value="FORMATE DEHYDROGENASE, NITRATE-INDUCIBLE, CYTOCHROME B556 FDN SUBUNIT"/>
    <property type="match status" value="1"/>
</dbReference>
<evidence type="ECO:0000256" key="2">
    <source>
        <dbReference type="ARBA" id="ARBA00022475"/>
    </source>
</evidence>
<keyword evidence="4 6" id="KW-1133">Transmembrane helix</keyword>
<evidence type="ECO:0000256" key="4">
    <source>
        <dbReference type="ARBA" id="ARBA00022989"/>
    </source>
</evidence>
<dbReference type="InterPro" id="IPR011577">
    <property type="entry name" value="Cyt_b561_bac/Ni-Hgenase"/>
</dbReference>
<dbReference type="SUPFAM" id="SSF81342">
    <property type="entry name" value="Transmembrane di-heme cytochromes"/>
    <property type="match status" value="1"/>
</dbReference>
<dbReference type="GO" id="GO:0009055">
    <property type="term" value="F:electron transfer activity"/>
    <property type="evidence" value="ECO:0007669"/>
    <property type="project" value="InterPro"/>
</dbReference>
<feature type="transmembrane region" description="Helical" evidence="6">
    <location>
        <begin position="137"/>
        <end position="158"/>
    </location>
</feature>
<evidence type="ECO:0000256" key="5">
    <source>
        <dbReference type="ARBA" id="ARBA00023136"/>
    </source>
</evidence>
<dbReference type="Proteomes" id="UP000698963">
    <property type="component" value="Unassembled WGS sequence"/>
</dbReference>
<proteinExistence type="predicted"/>
<dbReference type="GO" id="GO:0009326">
    <property type="term" value="C:formate dehydrogenase complex"/>
    <property type="evidence" value="ECO:0007669"/>
    <property type="project" value="TreeGrafter"/>
</dbReference>
<protein>
    <submittedName>
        <fullName evidence="8">Cytochrome b/b6 domain-containing protein</fullName>
    </submittedName>
</protein>
<keyword evidence="2" id="KW-1003">Cell membrane</keyword>
<dbReference type="InterPro" id="IPR016174">
    <property type="entry name" value="Di-haem_cyt_TM"/>
</dbReference>
<evidence type="ECO:0000313" key="8">
    <source>
        <dbReference type="EMBL" id="HJD98000.1"/>
    </source>
</evidence>
<feature type="transmembrane region" description="Helical" evidence="6">
    <location>
        <begin position="170"/>
        <end position="199"/>
    </location>
</feature>
<dbReference type="GO" id="GO:0005886">
    <property type="term" value="C:plasma membrane"/>
    <property type="evidence" value="ECO:0007669"/>
    <property type="project" value="UniProtKB-SubCell"/>
</dbReference>
<reference evidence="8" key="2">
    <citation type="submission" date="2021-09" db="EMBL/GenBank/DDBJ databases">
        <authorList>
            <person name="Gilroy R."/>
        </authorList>
    </citation>
    <scope>NUCLEOTIDE SEQUENCE</scope>
    <source>
        <strain evidence="8">ChiGjej2B2-19336</strain>
    </source>
</reference>
<evidence type="ECO:0000256" key="1">
    <source>
        <dbReference type="ARBA" id="ARBA00004651"/>
    </source>
</evidence>
<feature type="transmembrane region" description="Helical" evidence="6">
    <location>
        <begin position="56"/>
        <end position="78"/>
    </location>
</feature>
<reference evidence="8" key="1">
    <citation type="journal article" date="2021" name="PeerJ">
        <title>Extensive microbial diversity within the chicken gut microbiome revealed by metagenomics and culture.</title>
        <authorList>
            <person name="Gilroy R."/>
            <person name="Ravi A."/>
            <person name="Getino M."/>
            <person name="Pursley I."/>
            <person name="Horton D.L."/>
            <person name="Alikhan N.F."/>
            <person name="Baker D."/>
            <person name="Gharbi K."/>
            <person name="Hall N."/>
            <person name="Watson M."/>
            <person name="Adriaenssens E.M."/>
            <person name="Foster-Nyarko E."/>
            <person name="Jarju S."/>
            <person name="Secka A."/>
            <person name="Antonio M."/>
            <person name="Oren A."/>
            <person name="Chaudhuri R.R."/>
            <person name="La Ragione R."/>
            <person name="Hildebrand F."/>
            <person name="Pallen M.J."/>
        </authorList>
    </citation>
    <scope>NUCLEOTIDE SEQUENCE</scope>
    <source>
        <strain evidence="8">ChiGjej2B2-19336</strain>
    </source>
</reference>
<dbReference type="GO" id="GO:0036397">
    <property type="term" value="F:formate dehydrogenase (quinone) activity"/>
    <property type="evidence" value="ECO:0007669"/>
    <property type="project" value="TreeGrafter"/>
</dbReference>
<evidence type="ECO:0000256" key="3">
    <source>
        <dbReference type="ARBA" id="ARBA00022692"/>
    </source>
</evidence>
<dbReference type="Pfam" id="PF01292">
    <property type="entry name" value="Ni_hydr_CYTB"/>
    <property type="match status" value="1"/>
</dbReference>
<keyword evidence="3 6" id="KW-0812">Transmembrane</keyword>